<evidence type="ECO:0000313" key="1">
    <source>
        <dbReference type="EMBL" id="KAF2841123.1"/>
    </source>
</evidence>
<accession>A0A9P4VRN0</accession>
<comment type="caution">
    <text evidence="1">The sequence shown here is derived from an EMBL/GenBank/DDBJ whole genome shotgun (WGS) entry which is preliminary data.</text>
</comment>
<keyword evidence="2" id="KW-1185">Reference proteome</keyword>
<dbReference type="OrthoDB" id="4222900at2759"/>
<protein>
    <submittedName>
        <fullName evidence="1">Uncharacterized protein</fullName>
    </submittedName>
</protein>
<dbReference type="EMBL" id="MU006091">
    <property type="protein sequence ID" value="KAF2841123.1"/>
    <property type="molecule type" value="Genomic_DNA"/>
</dbReference>
<sequence length="492" mass="56517">MLHHSSVMIGTPSADEKFQELFALYKWEKSIIRAFIKLLDVNENDSRVRGPGSEIIGDAHAWIIDRKCHEEEDYLSHMEACHPSLSQLAAVMSQRFPNISSPEIGPKDENELPTDDPAIDQTNWEQLLGDGNFIVIDSILVRSKYRAKNLDKLILRRLWANLQQLEGKVGKVTVGFTFYHSQPSEEKPNPYSGTGGCLIPEDLLLAAGYRQLYHTDWCYFVPTALQPKSSEPVVPVAPVVPREPPQPSDLESEKAIVNTLLARSIMAQVDKSFAPAGDADIDLTASSWAGRRNKDLPEGNTIVPVPLVEKECTCQRCIDGYISPRMRKALLNAALAIIEFMDNLLLHPDKREPIDEDIWTVIPRGIRCEMMTFDLHIWLRRLVECLYKCLLENLVPTYSNIQLILERKQRPSEVLNALGPLGCFSQTLRMWFGFAKWKGGDNWDEKYKDWHHDYWLELPECRNDRRFDFVEAKFTERRVMDYRQDDPIFFVL</sequence>
<proteinExistence type="predicted"/>
<gene>
    <name evidence="1" type="ORF">M501DRAFT_989680</name>
</gene>
<dbReference type="AlphaFoldDB" id="A0A9P4VRN0"/>
<dbReference type="Proteomes" id="UP000799429">
    <property type="component" value="Unassembled WGS sequence"/>
</dbReference>
<name>A0A9P4VRN0_9PEZI</name>
<reference evidence="1" key="1">
    <citation type="journal article" date="2020" name="Stud. Mycol.">
        <title>101 Dothideomycetes genomes: a test case for predicting lifestyles and emergence of pathogens.</title>
        <authorList>
            <person name="Haridas S."/>
            <person name="Albert R."/>
            <person name="Binder M."/>
            <person name="Bloem J."/>
            <person name="Labutti K."/>
            <person name="Salamov A."/>
            <person name="Andreopoulos B."/>
            <person name="Baker S."/>
            <person name="Barry K."/>
            <person name="Bills G."/>
            <person name="Bluhm B."/>
            <person name="Cannon C."/>
            <person name="Castanera R."/>
            <person name="Culley D."/>
            <person name="Daum C."/>
            <person name="Ezra D."/>
            <person name="Gonzalez J."/>
            <person name="Henrissat B."/>
            <person name="Kuo A."/>
            <person name="Liang C."/>
            <person name="Lipzen A."/>
            <person name="Lutzoni F."/>
            <person name="Magnuson J."/>
            <person name="Mondo S."/>
            <person name="Nolan M."/>
            <person name="Ohm R."/>
            <person name="Pangilinan J."/>
            <person name="Park H.-J."/>
            <person name="Ramirez L."/>
            <person name="Alfaro M."/>
            <person name="Sun H."/>
            <person name="Tritt A."/>
            <person name="Yoshinaga Y."/>
            <person name="Zwiers L.-H."/>
            <person name="Turgeon B."/>
            <person name="Goodwin S."/>
            <person name="Spatafora J."/>
            <person name="Crous P."/>
            <person name="Grigoriev I."/>
        </authorList>
    </citation>
    <scope>NUCLEOTIDE SEQUENCE</scope>
    <source>
        <strain evidence="1">CBS 101060</strain>
    </source>
</reference>
<organism evidence="1 2">
    <name type="scientific">Patellaria atrata CBS 101060</name>
    <dbReference type="NCBI Taxonomy" id="1346257"/>
    <lineage>
        <taxon>Eukaryota</taxon>
        <taxon>Fungi</taxon>
        <taxon>Dikarya</taxon>
        <taxon>Ascomycota</taxon>
        <taxon>Pezizomycotina</taxon>
        <taxon>Dothideomycetes</taxon>
        <taxon>Dothideomycetes incertae sedis</taxon>
        <taxon>Patellariales</taxon>
        <taxon>Patellariaceae</taxon>
        <taxon>Patellaria</taxon>
    </lineage>
</organism>
<evidence type="ECO:0000313" key="2">
    <source>
        <dbReference type="Proteomes" id="UP000799429"/>
    </source>
</evidence>